<dbReference type="InterPro" id="IPR013324">
    <property type="entry name" value="RNA_pol_sigma_r3/r4-like"/>
</dbReference>
<dbReference type="InterPro" id="IPR036388">
    <property type="entry name" value="WH-like_DNA-bd_sf"/>
</dbReference>
<feature type="domain" description="RNA polymerase sigma factor 70 region 4 type 2" evidence="7">
    <location>
        <begin position="121"/>
        <end position="172"/>
    </location>
</feature>
<dbReference type="Gene3D" id="1.10.10.10">
    <property type="entry name" value="Winged helix-like DNA-binding domain superfamily/Winged helix DNA-binding domain"/>
    <property type="match status" value="1"/>
</dbReference>
<dbReference type="CDD" id="cd06171">
    <property type="entry name" value="Sigma70_r4"/>
    <property type="match status" value="1"/>
</dbReference>
<dbReference type="SUPFAM" id="SSF88946">
    <property type="entry name" value="Sigma2 domain of RNA polymerase sigma factors"/>
    <property type="match status" value="1"/>
</dbReference>
<keyword evidence="5" id="KW-0804">Transcription</keyword>
<dbReference type="PANTHER" id="PTHR43133:SF50">
    <property type="entry name" value="ECF RNA POLYMERASE SIGMA FACTOR SIGM"/>
    <property type="match status" value="1"/>
</dbReference>
<dbReference type="NCBIfam" id="TIGR02983">
    <property type="entry name" value="SigE-fam_strep"/>
    <property type="match status" value="1"/>
</dbReference>
<comment type="similarity">
    <text evidence="1">Belongs to the sigma-70 factor family. ECF subfamily.</text>
</comment>
<evidence type="ECO:0000259" key="7">
    <source>
        <dbReference type="Pfam" id="PF08281"/>
    </source>
</evidence>
<dbReference type="InterPro" id="IPR013325">
    <property type="entry name" value="RNA_pol_sigma_r2"/>
</dbReference>
<dbReference type="Proteomes" id="UP001566476">
    <property type="component" value="Unassembled WGS sequence"/>
</dbReference>
<dbReference type="InterPro" id="IPR013249">
    <property type="entry name" value="RNA_pol_sigma70_r4_t2"/>
</dbReference>
<dbReference type="InterPro" id="IPR014325">
    <property type="entry name" value="RNA_pol_sigma-E_actinobac"/>
</dbReference>
<feature type="domain" description="RNA polymerase sigma-70 region 2" evidence="6">
    <location>
        <begin position="36"/>
        <end position="95"/>
    </location>
</feature>
<evidence type="ECO:0000259" key="6">
    <source>
        <dbReference type="Pfam" id="PF04542"/>
    </source>
</evidence>
<dbReference type="PANTHER" id="PTHR43133">
    <property type="entry name" value="RNA POLYMERASE ECF-TYPE SIGMA FACTO"/>
    <property type="match status" value="1"/>
</dbReference>
<dbReference type="RefSeq" id="WP_370720263.1">
    <property type="nucleotide sequence ID" value="NZ_JBGGTQ010000009.1"/>
</dbReference>
<dbReference type="SUPFAM" id="SSF88659">
    <property type="entry name" value="Sigma3 and sigma4 domains of RNA polymerase sigma factors"/>
    <property type="match status" value="1"/>
</dbReference>
<evidence type="ECO:0000256" key="4">
    <source>
        <dbReference type="ARBA" id="ARBA00023125"/>
    </source>
</evidence>
<name>A0ABV4I5S6_9ACTN</name>
<dbReference type="InterPro" id="IPR039425">
    <property type="entry name" value="RNA_pol_sigma-70-like"/>
</dbReference>
<protein>
    <submittedName>
        <fullName evidence="8">SigE family RNA polymerase sigma factor</fullName>
    </submittedName>
</protein>
<dbReference type="Gene3D" id="1.10.1740.10">
    <property type="match status" value="1"/>
</dbReference>
<keyword evidence="4" id="KW-0238">DNA-binding</keyword>
<sequence length="187" mass="21188">MRRRRSSRAGGNRGVAPVVLDGVGEGFEEFVATGSDRLLRLALLLTGDRNLAEDLLQDVLERMYVGWRRIEDPHAYARTALARRVTDRWRQKGRRPREVELEDWHGEAVGDGAAARAERSRVVEVLRALPPRQRAVIVLRYFEDWSEEQIADQLDVSRGTVKSQASKGLRTLRTLVGEEVGARWTSS</sequence>
<evidence type="ECO:0000313" key="9">
    <source>
        <dbReference type="Proteomes" id="UP001566476"/>
    </source>
</evidence>
<comment type="caution">
    <text evidence="8">The sequence shown here is derived from an EMBL/GenBank/DDBJ whole genome shotgun (WGS) entry which is preliminary data.</text>
</comment>
<dbReference type="Pfam" id="PF08281">
    <property type="entry name" value="Sigma70_r4_2"/>
    <property type="match status" value="1"/>
</dbReference>
<keyword evidence="9" id="KW-1185">Reference proteome</keyword>
<evidence type="ECO:0000313" key="8">
    <source>
        <dbReference type="EMBL" id="MEZ0494026.1"/>
    </source>
</evidence>
<dbReference type="EMBL" id="JBGGTQ010000009">
    <property type="protein sequence ID" value="MEZ0494026.1"/>
    <property type="molecule type" value="Genomic_DNA"/>
</dbReference>
<proteinExistence type="inferred from homology"/>
<keyword evidence="2" id="KW-0805">Transcription regulation</keyword>
<evidence type="ECO:0000256" key="1">
    <source>
        <dbReference type="ARBA" id="ARBA00010641"/>
    </source>
</evidence>
<dbReference type="NCBIfam" id="TIGR02937">
    <property type="entry name" value="sigma70-ECF"/>
    <property type="match status" value="1"/>
</dbReference>
<dbReference type="InterPro" id="IPR007627">
    <property type="entry name" value="RNA_pol_sigma70_r2"/>
</dbReference>
<gene>
    <name evidence="8" type="ORF">AB2L28_17455</name>
</gene>
<evidence type="ECO:0000256" key="3">
    <source>
        <dbReference type="ARBA" id="ARBA00023082"/>
    </source>
</evidence>
<dbReference type="Pfam" id="PF04542">
    <property type="entry name" value="Sigma70_r2"/>
    <property type="match status" value="1"/>
</dbReference>
<keyword evidence="3" id="KW-0731">Sigma factor</keyword>
<accession>A0ABV4I5S6</accession>
<dbReference type="InterPro" id="IPR014284">
    <property type="entry name" value="RNA_pol_sigma-70_dom"/>
</dbReference>
<evidence type="ECO:0000256" key="2">
    <source>
        <dbReference type="ARBA" id="ARBA00023015"/>
    </source>
</evidence>
<reference evidence="8 9" key="1">
    <citation type="submission" date="2024-07" db="EMBL/GenBank/DDBJ databases">
        <authorList>
            <person name="Thanompreechachai J."/>
            <person name="Duangmal K."/>
        </authorList>
    </citation>
    <scope>NUCLEOTIDE SEQUENCE [LARGE SCALE GENOMIC DNA]</scope>
    <source>
        <strain evidence="8 9">TBRC 1896</strain>
    </source>
</reference>
<evidence type="ECO:0000256" key="5">
    <source>
        <dbReference type="ARBA" id="ARBA00023163"/>
    </source>
</evidence>
<organism evidence="8 9">
    <name type="scientific">Kineococcus mangrovi</name>
    <dbReference type="NCBI Taxonomy" id="1660183"/>
    <lineage>
        <taxon>Bacteria</taxon>
        <taxon>Bacillati</taxon>
        <taxon>Actinomycetota</taxon>
        <taxon>Actinomycetes</taxon>
        <taxon>Kineosporiales</taxon>
        <taxon>Kineosporiaceae</taxon>
        <taxon>Kineococcus</taxon>
    </lineage>
</organism>